<sequence length="331" mass="35895">MAGAPIHASHQPPRLTLPETLHLLFILLDSTRLKLQSRILTLLSAPSSSSPIPAVAAASASLRRILSSLSIRQLQSALPTSSSTYRAFCRSHGVAPAIDDLGVDEQGQWNGAVMWVGGKPEPTKQKKVLFYCHGGGYVVAMGRGHFEQVRGVVEEGKGEVVAAVLEYGVAPQTEFPGPLRQAVAALKYLFGLGYRAEDIVLSGDSAGGHLALSILSHLLHPHPAVEVLELPAKGRFPAAVLISPWVSFETTASSFATNAEHDYISDTFIGMWAWTAIPWEIRQKEVMAGRYHNEPAKAPGEWWRGLDRVVGRVEVLVGGKEVFRDDIVDWA</sequence>
<organism evidence="5 6">
    <name type="scientific">Ascodesmis nigricans</name>
    <dbReference type="NCBI Taxonomy" id="341454"/>
    <lineage>
        <taxon>Eukaryota</taxon>
        <taxon>Fungi</taxon>
        <taxon>Dikarya</taxon>
        <taxon>Ascomycota</taxon>
        <taxon>Pezizomycotina</taxon>
        <taxon>Pezizomycetes</taxon>
        <taxon>Pezizales</taxon>
        <taxon>Ascodesmidaceae</taxon>
        <taxon>Ascodesmis</taxon>
    </lineage>
</organism>
<evidence type="ECO:0000313" key="5">
    <source>
        <dbReference type="EMBL" id="TGZ76957.1"/>
    </source>
</evidence>
<dbReference type="SUPFAM" id="SSF53474">
    <property type="entry name" value="alpha/beta-Hydrolases"/>
    <property type="match status" value="1"/>
</dbReference>
<dbReference type="EMBL" id="ML220162">
    <property type="protein sequence ID" value="TGZ76957.1"/>
    <property type="molecule type" value="Genomic_DNA"/>
</dbReference>
<accession>A0A4S2MR05</accession>
<gene>
    <name evidence="5" type="ORF">EX30DRAFT_324126</name>
</gene>
<keyword evidence="2 5" id="KW-0378">Hydrolase</keyword>
<dbReference type="Gene3D" id="3.40.50.1820">
    <property type="entry name" value="alpha/beta hydrolase"/>
    <property type="match status" value="1"/>
</dbReference>
<dbReference type="PANTHER" id="PTHR48081">
    <property type="entry name" value="AB HYDROLASE SUPERFAMILY PROTEIN C4A8.06C"/>
    <property type="match status" value="1"/>
</dbReference>
<keyword evidence="6" id="KW-1185">Reference proteome</keyword>
<dbReference type="AlphaFoldDB" id="A0A4S2MR05"/>
<dbReference type="InterPro" id="IPR033140">
    <property type="entry name" value="Lipase_GDXG_put_SER_AS"/>
</dbReference>
<dbReference type="InterPro" id="IPR013094">
    <property type="entry name" value="AB_hydrolase_3"/>
</dbReference>
<dbReference type="GO" id="GO:0016787">
    <property type="term" value="F:hydrolase activity"/>
    <property type="evidence" value="ECO:0007669"/>
    <property type="project" value="UniProtKB-KW"/>
</dbReference>
<comment type="similarity">
    <text evidence="1">Belongs to the 'GDXG' lipolytic enzyme family.</text>
</comment>
<dbReference type="InParanoid" id="A0A4S2MR05"/>
<dbReference type="STRING" id="341454.A0A4S2MR05"/>
<name>A0A4S2MR05_9PEZI</name>
<evidence type="ECO:0000256" key="1">
    <source>
        <dbReference type="ARBA" id="ARBA00010515"/>
    </source>
</evidence>
<reference evidence="5 6" key="1">
    <citation type="submission" date="2019-04" db="EMBL/GenBank/DDBJ databases">
        <title>Comparative genomics and transcriptomics to analyze fruiting body development in filamentous ascomycetes.</title>
        <authorList>
            <consortium name="DOE Joint Genome Institute"/>
            <person name="Lutkenhaus R."/>
            <person name="Traeger S."/>
            <person name="Breuer J."/>
            <person name="Kuo A."/>
            <person name="Lipzen A."/>
            <person name="Pangilinan J."/>
            <person name="Dilworth D."/>
            <person name="Sandor L."/>
            <person name="Poggeler S."/>
            <person name="Barry K."/>
            <person name="Grigoriev I.V."/>
            <person name="Nowrousian M."/>
        </authorList>
    </citation>
    <scope>NUCLEOTIDE SEQUENCE [LARGE SCALE GENOMIC DNA]</scope>
    <source>
        <strain evidence="5 6">CBS 389.68</strain>
    </source>
</reference>
<dbReference type="PANTHER" id="PTHR48081:SF31">
    <property type="entry name" value="STERYL ACETYL HYDROLASE MUG81-RELATED"/>
    <property type="match status" value="1"/>
</dbReference>
<feature type="active site" evidence="3">
    <location>
        <position position="205"/>
    </location>
</feature>
<dbReference type="InterPro" id="IPR050300">
    <property type="entry name" value="GDXG_lipolytic_enzyme"/>
</dbReference>
<dbReference type="Pfam" id="PF07859">
    <property type="entry name" value="Abhydrolase_3"/>
    <property type="match status" value="1"/>
</dbReference>
<evidence type="ECO:0000256" key="3">
    <source>
        <dbReference type="PROSITE-ProRule" id="PRU10038"/>
    </source>
</evidence>
<feature type="non-terminal residue" evidence="5">
    <location>
        <position position="331"/>
    </location>
</feature>
<evidence type="ECO:0000313" key="6">
    <source>
        <dbReference type="Proteomes" id="UP000298138"/>
    </source>
</evidence>
<feature type="domain" description="Alpha/beta hydrolase fold-3" evidence="4">
    <location>
        <begin position="129"/>
        <end position="326"/>
    </location>
</feature>
<evidence type="ECO:0000259" key="4">
    <source>
        <dbReference type="Pfam" id="PF07859"/>
    </source>
</evidence>
<proteinExistence type="inferred from homology"/>
<dbReference type="Proteomes" id="UP000298138">
    <property type="component" value="Unassembled WGS sequence"/>
</dbReference>
<dbReference type="OrthoDB" id="2152029at2759"/>
<dbReference type="PROSITE" id="PS01174">
    <property type="entry name" value="LIPASE_GDXG_SER"/>
    <property type="match status" value="1"/>
</dbReference>
<protein>
    <submittedName>
        <fullName evidence="5">Alpha/beta-hydrolase</fullName>
    </submittedName>
</protein>
<evidence type="ECO:0000256" key="2">
    <source>
        <dbReference type="ARBA" id="ARBA00022801"/>
    </source>
</evidence>
<dbReference type="InterPro" id="IPR029058">
    <property type="entry name" value="AB_hydrolase_fold"/>
</dbReference>